<proteinExistence type="predicted"/>
<dbReference type="AlphaFoldDB" id="A0A6L2JEW5"/>
<dbReference type="PANTHER" id="PTHR11439">
    <property type="entry name" value="GAG-POL-RELATED RETROTRANSPOSON"/>
    <property type="match status" value="1"/>
</dbReference>
<protein>
    <recommendedName>
        <fullName evidence="2">CCHC-type domain-containing protein</fullName>
    </recommendedName>
</protein>
<feature type="domain" description="CCHC-type" evidence="2">
    <location>
        <begin position="250"/>
        <end position="263"/>
    </location>
</feature>
<dbReference type="EMBL" id="BKCJ010000693">
    <property type="protein sequence ID" value="GEU35456.1"/>
    <property type="molecule type" value="Genomic_DNA"/>
</dbReference>
<evidence type="ECO:0000313" key="3">
    <source>
        <dbReference type="EMBL" id="GEU35456.1"/>
    </source>
</evidence>
<dbReference type="Gene3D" id="4.10.60.10">
    <property type="entry name" value="Zinc finger, CCHC-type"/>
    <property type="match status" value="1"/>
</dbReference>
<dbReference type="SMART" id="SM00343">
    <property type="entry name" value="ZnF_C2HC"/>
    <property type="match status" value="1"/>
</dbReference>
<dbReference type="Pfam" id="PF07727">
    <property type="entry name" value="RVT_2"/>
    <property type="match status" value="1"/>
</dbReference>
<name>A0A6L2JEW5_TANCI</name>
<keyword evidence="1" id="KW-0479">Metal-binding</keyword>
<dbReference type="CDD" id="cd09272">
    <property type="entry name" value="RNase_HI_RT_Ty1"/>
    <property type="match status" value="1"/>
</dbReference>
<dbReference type="GO" id="GO:0008270">
    <property type="term" value="F:zinc ion binding"/>
    <property type="evidence" value="ECO:0007669"/>
    <property type="project" value="UniProtKB-KW"/>
</dbReference>
<organism evidence="3">
    <name type="scientific">Tanacetum cinerariifolium</name>
    <name type="common">Dalmatian daisy</name>
    <name type="synonym">Chrysanthemum cinerariifolium</name>
    <dbReference type="NCBI Taxonomy" id="118510"/>
    <lineage>
        <taxon>Eukaryota</taxon>
        <taxon>Viridiplantae</taxon>
        <taxon>Streptophyta</taxon>
        <taxon>Embryophyta</taxon>
        <taxon>Tracheophyta</taxon>
        <taxon>Spermatophyta</taxon>
        <taxon>Magnoliopsida</taxon>
        <taxon>eudicotyledons</taxon>
        <taxon>Gunneridae</taxon>
        <taxon>Pentapetalae</taxon>
        <taxon>asterids</taxon>
        <taxon>campanulids</taxon>
        <taxon>Asterales</taxon>
        <taxon>Asteraceae</taxon>
        <taxon>Asteroideae</taxon>
        <taxon>Anthemideae</taxon>
        <taxon>Anthemidinae</taxon>
        <taxon>Tanacetum</taxon>
    </lineage>
</organism>
<evidence type="ECO:0000259" key="2">
    <source>
        <dbReference type="PROSITE" id="PS50158"/>
    </source>
</evidence>
<dbReference type="GO" id="GO:0003676">
    <property type="term" value="F:nucleic acid binding"/>
    <property type="evidence" value="ECO:0007669"/>
    <property type="project" value="InterPro"/>
</dbReference>
<accession>A0A6L2JEW5</accession>
<keyword evidence="1" id="KW-0863">Zinc-finger</keyword>
<reference evidence="3" key="1">
    <citation type="journal article" date="2019" name="Sci. Rep.">
        <title>Draft genome of Tanacetum cinerariifolium, the natural source of mosquito coil.</title>
        <authorList>
            <person name="Yamashiro T."/>
            <person name="Shiraishi A."/>
            <person name="Satake H."/>
            <person name="Nakayama K."/>
        </authorList>
    </citation>
    <scope>NUCLEOTIDE SEQUENCE</scope>
</reference>
<dbReference type="Pfam" id="PF00098">
    <property type="entry name" value="zf-CCHC"/>
    <property type="match status" value="1"/>
</dbReference>
<comment type="caution">
    <text evidence="3">The sequence shown here is derived from an EMBL/GenBank/DDBJ whole genome shotgun (WGS) entry which is preliminary data.</text>
</comment>
<sequence length="1139" mass="130378">MHNNIMAAGSRDRPSMLATGRYPQWRSRFLRYIDTRPNGEALRKCILSGPYKPTTVLVQAVEVTDDSLAIPEHTTVETPMNMSPENKAHFLAEKEAIHLILTGIGDEIYSTIDACQTAQEMREAIERLYKLMNEIIRNNLTVTTMQVNVQFLQQLQPEWSRFVTIVKQQHKLDVVSYHKLFNILKQYQNEVNKLCAERLARNGNPLALVATAQANQDPYYQTSRNQRTVNVAGAREKVGSLVVQQSGIQCFNCKEYGHFSKECNTDEEVDKQELEAHHSYMAKIQEVPTADSGTDSEPVEQVQNDAGYNVFANDLQHSEQSESIQKQLKKANTTLAQELKECKAILTKTSKSLGESISVRDSCLVVLQTKQTEFEKYKAFNDRTVDYGKLERLVKQKTQVITDLKLKEEHDIDKMLSMEKQLKFLNKIVYKRSQSIQTIHMMAPKVPTYNGRPTFANPRYLKQAQSEISCLYAFPYDQNTHENRLIPDGEETLALEREKQTEFVTKKVHTELLQRFAKVEKHSISLEIALQKCKEQVKNNTVCNETASNVFRKERKQYFEIQDLRAQLQDKNIAISEVKKLIKKGKGKSVDTKFDIPSVFRQPNAQRIPKPSVLGKPAPFSNSLERIYFSKTMLDSKANVSEGLSKPITAQTFPQTARQAFAPILGYGYLVQGNVTINRVYYVEGLNHNLFPVGQFYDADLEFAPILGYGYLVQGNVMINRVYYVEGLNHNLFPVGQFYDADLEVAFRKSTCFVRDLQGNDLLTDANVPSQQELELLFGPLYDEFFNADHPLEQVCGNPSRQVQTRRQLATDPEMCMYALTVSTTKSKNIKEAMADSAWIEAMQEELHQFDRLQVWELVDKPFGKTVIRPKWLWKNKKDEDQTMIRNKARLVAKGYDQEEGIDFKESFALVTRLEDEVYVAQPDGFVDPNHPEKAKYTLEILHKHGMDKGQSIGTPIATKHKLDADLSGNPVDQTDYRSKIGSLMYITSSRPDIVQAYPKGSSFELTDFSDADHAGCIDSRKSTSGGIQFLVMWIRTQLQDYGFNYNKIPLYYDSQSAIAISCNPVQHSLTKHIYTRYHFIKEHVENGIIELYFVRIEYQLADMFTKALPKERFKYLVRRIGMRCLTLAELDVLAKESA</sequence>
<dbReference type="PANTHER" id="PTHR11439:SF483">
    <property type="entry name" value="PEPTIDE SYNTHASE GLIP-LIKE, PUTATIVE (AFU_ORTHOLOGUE AFUA_3G12920)-RELATED"/>
    <property type="match status" value="1"/>
</dbReference>
<gene>
    <name evidence="3" type="ORF">Tci_007434</name>
</gene>
<dbReference type="InterPro" id="IPR036875">
    <property type="entry name" value="Znf_CCHC_sf"/>
</dbReference>
<evidence type="ECO:0000256" key="1">
    <source>
        <dbReference type="PROSITE-ProRule" id="PRU00047"/>
    </source>
</evidence>
<keyword evidence="1" id="KW-0862">Zinc</keyword>
<dbReference type="PROSITE" id="PS50158">
    <property type="entry name" value="ZF_CCHC"/>
    <property type="match status" value="1"/>
</dbReference>
<dbReference type="InterPro" id="IPR001878">
    <property type="entry name" value="Znf_CCHC"/>
</dbReference>
<dbReference type="SUPFAM" id="SSF57756">
    <property type="entry name" value="Retrovirus zinc finger-like domains"/>
    <property type="match status" value="1"/>
</dbReference>
<dbReference type="InterPro" id="IPR013103">
    <property type="entry name" value="RVT_2"/>
</dbReference>